<evidence type="ECO:0000313" key="2">
    <source>
        <dbReference type="EMBL" id="QSV46002.1"/>
    </source>
</evidence>
<evidence type="ECO:0000256" key="1">
    <source>
        <dbReference type="SAM" id="Phobius"/>
    </source>
</evidence>
<dbReference type="RefSeq" id="WP_207163791.1">
    <property type="nucleotide sequence ID" value="NZ_CP071382.1"/>
</dbReference>
<evidence type="ECO:0000313" key="3">
    <source>
        <dbReference type="Proteomes" id="UP000663651"/>
    </source>
</evidence>
<feature type="transmembrane region" description="Helical" evidence="1">
    <location>
        <begin position="267"/>
        <end position="297"/>
    </location>
</feature>
<feature type="transmembrane region" description="Helical" evidence="1">
    <location>
        <begin position="174"/>
        <end position="197"/>
    </location>
</feature>
<dbReference type="Pfam" id="PF02405">
    <property type="entry name" value="MlaE"/>
    <property type="match status" value="1"/>
</dbReference>
<dbReference type="PANTHER" id="PTHR30188">
    <property type="entry name" value="ABC TRANSPORTER PERMEASE PROTEIN-RELATED"/>
    <property type="match status" value="1"/>
</dbReference>
<feature type="transmembrane region" description="Helical" evidence="1">
    <location>
        <begin position="352"/>
        <end position="378"/>
    </location>
</feature>
<gene>
    <name evidence="2" type="ORF">JZM60_01520</name>
</gene>
<keyword evidence="1" id="KW-1133">Transmembrane helix</keyword>
<dbReference type="EMBL" id="CP071382">
    <property type="protein sequence ID" value="QSV46002.1"/>
    <property type="molecule type" value="Genomic_DNA"/>
</dbReference>
<keyword evidence="3" id="KW-1185">Reference proteome</keyword>
<proteinExistence type="predicted"/>
<keyword evidence="1" id="KW-0472">Membrane</keyword>
<sequence>MPDHTGSTRERNPLARSADGTLHLRLEGDWLAGSLPLSPGAVEDELAAATAARFLFETGELGRWDSGLITFLIRVKALCDGRGVAFDGGNLPEGARRLLSLATAVPERPPAHGGSRPPFLERIADRAIGAWKGMVEMSAFLGEVTVACGRLLTGRARFRRSELLAVMQECGAQALPIVSLISFLVGLILAFVGAVQLSMFGAQIYVASLVGIGIVRIMGAIMAGIIMAGRTGAAFAARLGTMQVNEEIDALATLGISPVEFLVLPRVVALVLMMPLLCLYADLMGILGGLAVGVLMLDLNVTEYITMTKKAVRLKDFWVGLFHSGVFGVLVALAGCLRGIQCGRSASSVGDAATSAVVTGIVSIVVATAVITVICNILGI</sequence>
<reference evidence="2 3" key="1">
    <citation type="submission" date="2021-03" db="EMBL/GenBank/DDBJ databases">
        <title>Geobacter metallireducens gen. nov. sp. nov., a microorganism capable of coupling the complete oxidation of organic compounds to the reduction of iron and other metals.</title>
        <authorList>
            <person name="Li Y."/>
        </authorList>
    </citation>
    <scope>NUCLEOTIDE SEQUENCE [LARGE SCALE GENOMIC DNA]</scope>
    <source>
        <strain evidence="2 3">Jerry-YX</strain>
    </source>
</reference>
<keyword evidence="1" id="KW-0812">Transmembrane</keyword>
<name>A0ABX7Q3J5_9BACT</name>
<dbReference type="PANTHER" id="PTHR30188:SF3">
    <property type="entry name" value="ABC TRANSPORTER PERMEASE"/>
    <property type="match status" value="1"/>
</dbReference>
<feature type="transmembrane region" description="Helical" evidence="1">
    <location>
        <begin position="204"/>
        <end position="228"/>
    </location>
</feature>
<accession>A0ABX7Q3J5</accession>
<protein>
    <submittedName>
        <fullName evidence="2">ABC transporter permease</fullName>
    </submittedName>
</protein>
<feature type="transmembrane region" description="Helical" evidence="1">
    <location>
        <begin position="317"/>
        <end position="340"/>
    </location>
</feature>
<organism evidence="2 3">
    <name type="scientific">Geobacter benzoatilyticus</name>
    <dbReference type="NCBI Taxonomy" id="2815309"/>
    <lineage>
        <taxon>Bacteria</taxon>
        <taxon>Pseudomonadati</taxon>
        <taxon>Thermodesulfobacteriota</taxon>
        <taxon>Desulfuromonadia</taxon>
        <taxon>Geobacterales</taxon>
        <taxon>Geobacteraceae</taxon>
        <taxon>Geobacter</taxon>
    </lineage>
</organism>
<dbReference type="Proteomes" id="UP000663651">
    <property type="component" value="Chromosome"/>
</dbReference>
<dbReference type="InterPro" id="IPR030802">
    <property type="entry name" value="Permease_MalE"/>
</dbReference>